<accession>A0A239BZP0</accession>
<dbReference type="EMBL" id="FZOO01000002">
    <property type="protein sequence ID" value="SNS13350.1"/>
    <property type="molecule type" value="Genomic_DNA"/>
</dbReference>
<name>A0A239BZP0_9ACTN</name>
<dbReference type="Pfam" id="PF20796">
    <property type="entry name" value="PDDEXK_13"/>
    <property type="match status" value="1"/>
</dbReference>
<protein>
    <recommendedName>
        <fullName evidence="1">PD-(D/E)XK nuclease-like domain-containing protein</fullName>
    </recommendedName>
</protein>
<dbReference type="AlphaFoldDB" id="A0A239BZP0"/>
<dbReference type="InterPro" id="IPR048822">
    <property type="entry name" value="PDDEXK_13"/>
</dbReference>
<reference evidence="3" key="1">
    <citation type="submission" date="2017-06" db="EMBL/GenBank/DDBJ databases">
        <authorList>
            <person name="Varghese N."/>
            <person name="Submissions S."/>
        </authorList>
    </citation>
    <scope>NUCLEOTIDE SEQUENCE [LARGE SCALE GENOMIC DNA]</scope>
    <source>
        <strain evidence="3">DSM 46839</strain>
    </source>
</reference>
<evidence type="ECO:0000259" key="1">
    <source>
        <dbReference type="Pfam" id="PF20796"/>
    </source>
</evidence>
<gene>
    <name evidence="2" type="ORF">SAMN06893096_102165</name>
</gene>
<proteinExistence type="predicted"/>
<keyword evidence="3" id="KW-1185">Reference proteome</keyword>
<feature type="domain" description="PD-(D/E)XK nuclease-like" evidence="1">
    <location>
        <begin position="30"/>
        <end position="309"/>
    </location>
</feature>
<dbReference type="RefSeq" id="WP_089304382.1">
    <property type="nucleotide sequence ID" value="NZ_FZOO01000002.1"/>
</dbReference>
<dbReference type="OrthoDB" id="1092934at2"/>
<dbReference type="Proteomes" id="UP000198373">
    <property type="component" value="Unassembled WGS sequence"/>
</dbReference>
<evidence type="ECO:0000313" key="2">
    <source>
        <dbReference type="EMBL" id="SNS13350.1"/>
    </source>
</evidence>
<sequence length="314" mass="34598">MKSVTPSAAPAPSVEELKAHHVFVPGETGEWQQRARLMQARWRERRTLPIGPWPARDGDGRVLGSRLPLPDARGHQWNFLTTTIAAQVDRALVERQRGALIQEDRLYGDLLSSQPLAFNAFGELAADHALATAVWRRLVHPGVTVVDVRFEFSPGRGDPRYTGTRSAFDVFVDYRLPDGTRGFTGIEVKYHEDLKQPPKRGSRPDARCVELTGEVLAGADVDALWRAPVWQLWLDDLLARSMVTSRQYRHGDFVVLAPGGNTPCASAVAAYNALIAPARVRLVALEEYLAVVAAVTDADWVGALGERYLGVHPG</sequence>
<organism evidence="2 3">
    <name type="scientific">Geodermatophilus pulveris</name>
    <dbReference type="NCBI Taxonomy" id="1564159"/>
    <lineage>
        <taxon>Bacteria</taxon>
        <taxon>Bacillati</taxon>
        <taxon>Actinomycetota</taxon>
        <taxon>Actinomycetes</taxon>
        <taxon>Geodermatophilales</taxon>
        <taxon>Geodermatophilaceae</taxon>
        <taxon>Geodermatophilus</taxon>
    </lineage>
</organism>
<evidence type="ECO:0000313" key="3">
    <source>
        <dbReference type="Proteomes" id="UP000198373"/>
    </source>
</evidence>